<feature type="region of interest" description="Disordered" evidence="3">
    <location>
        <begin position="281"/>
        <end position="301"/>
    </location>
</feature>
<evidence type="ECO:0000259" key="4">
    <source>
        <dbReference type="Pfam" id="PF23744"/>
    </source>
</evidence>
<feature type="region of interest" description="Disordered" evidence="3">
    <location>
        <begin position="860"/>
        <end position="879"/>
    </location>
</feature>
<evidence type="ECO:0000256" key="2">
    <source>
        <dbReference type="PROSITE-ProRule" id="PRU00259"/>
    </source>
</evidence>
<feature type="compositionally biased region" description="Polar residues" evidence="3">
    <location>
        <begin position="566"/>
        <end position="584"/>
    </location>
</feature>
<dbReference type="PANTHER" id="PTHR22895">
    <property type="entry name" value="ARMADILLO REPEAT-CONTAINING PROTEIN 6"/>
    <property type="match status" value="1"/>
</dbReference>
<evidence type="ECO:0000256" key="3">
    <source>
        <dbReference type="SAM" id="MobiDB-lite"/>
    </source>
</evidence>
<dbReference type="SUPFAM" id="SSF48371">
    <property type="entry name" value="ARM repeat"/>
    <property type="match status" value="2"/>
</dbReference>
<dbReference type="PANTHER" id="PTHR22895:SF0">
    <property type="entry name" value="ARMADILLO REPEAT-CONTAINING PROTEIN 6"/>
    <property type="match status" value="1"/>
</dbReference>
<dbReference type="InterPro" id="IPR016024">
    <property type="entry name" value="ARM-type_fold"/>
</dbReference>
<dbReference type="InterPro" id="IPR011989">
    <property type="entry name" value="ARM-like"/>
</dbReference>
<feature type="compositionally biased region" description="Polar residues" evidence="3">
    <location>
        <begin position="86"/>
        <end position="95"/>
    </location>
</feature>
<feature type="region of interest" description="Disordered" evidence="3">
    <location>
        <begin position="390"/>
        <end position="505"/>
    </location>
</feature>
<feature type="compositionally biased region" description="Polar residues" evidence="3">
    <location>
        <begin position="1"/>
        <end position="17"/>
    </location>
</feature>
<gene>
    <name evidence="5" type="ORF">BaRGS_00037884</name>
</gene>
<reference evidence="5 6" key="1">
    <citation type="journal article" date="2023" name="Sci. Data">
        <title>Genome assembly of the Korean intertidal mud-creeper Batillaria attramentaria.</title>
        <authorList>
            <person name="Patra A.K."/>
            <person name="Ho P.T."/>
            <person name="Jun S."/>
            <person name="Lee S.J."/>
            <person name="Kim Y."/>
            <person name="Won Y.J."/>
        </authorList>
    </citation>
    <scope>NUCLEOTIDE SEQUENCE [LARGE SCALE GENOMIC DNA]</scope>
    <source>
        <strain evidence="5">Wonlab-2016</strain>
    </source>
</reference>
<feature type="compositionally biased region" description="Polar residues" evidence="3">
    <location>
        <begin position="433"/>
        <end position="465"/>
    </location>
</feature>
<feature type="compositionally biased region" description="Basic and acidic residues" evidence="3">
    <location>
        <begin position="468"/>
        <end position="477"/>
    </location>
</feature>
<name>A0ABD0J7G6_9CAEN</name>
<feature type="region of interest" description="Disordered" evidence="3">
    <location>
        <begin position="1"/>
        <end position="30"/>
    </location>
</feature>
<feature type="domain" description="LRRK2 ARM repeat" evidence="4">
    <location>
        <begin position="944"/>
        <end position="1040"/>
    </location>
</feature>
<feature type="compositionally biased region" description="Low complexity" evidence="3">
    <location>
        <begin position="860"/>
        <end position="874"/>
    </location>
</feature>
<organism evidence="5 6">
    <name type="scientific">Batillaria attramentaria</name>
    <dbReference type="NCBI Taxonomy" id="370345"/>
    <lineage>
        <taxon>Eukaryota</taxon>
        <taxon>Metazoa</taxon>
        <taxon>Spiralia</taxon>
        <taxon>Lophotrochozoa</taxon>
        <taxon>Mollusca</taxon>
        <taxon>Gastropoda</taxon>
        <taxon>Caenogastropoda</taxon>
        <taxon>Sorbeoconcha</taxon>
        <taxon>Cerithioidea</taxon>
        <taxon>Batillariidae</taxon>
        <taxon>Batillaria</taxon>
    </lineage>
</organism>
<dbReference type="PROSITE" id="PS50176">
    <property type="entry name" value="ARM_REPEAT"/>
    <property type="match status" value="1"/>
</dbReference>
<accession>A0ABD0J7G6</accession>
<evidence type="ECO:0000313" key="6">
    <source>
        <dbReference type="Proteomes" id="UP001519460"/>
    </source>
</evidence>
<sequence>MTSFQAPSTDNTATLQADDTDCSKRDGNDGVISRGLRAEGACGQSAGHVTFNPRDISHANLGLSLFRSNFPSLQETQEAETDARIPNTSSDTQKSVRAGFKEPELCKGLDEEALLSALGTCLASKTNTLSFAHHSELETKEPQQRGLKHVLDTVFESPEVSNSKLDQCEALDGEIAGRGNSDKDLFANQPGIPEGGINVNSKDASDTKPSVRRPTPCFFPSAESNQRLLTNRPDNYHPQNTAPANPGFSLPSFVLSSSSANKSDHADQYLTKLSFFSQTDDASYGGRVTSDRQSEETASVSAPSLVPLATGSVQDGLQENFRSAAPVNVLPPIAERAESDVTAPTALAASPSAFDSGSFSAVGLRKTEAACETEAEKREIKSATNDLAAHLSADNIRDDGVVKPENQETQEEPAPENIVSDSAAMSRAAKVTSVGTKQPQRRSSGSNVLNTSATRIGGATSVSKNTKTRSEKARNDELLDATLTNKDESASPKLRKKGVSSKHNMNDSDICQAERASSVVTGGVHTQSRTMSPTAAYDVSMDEENIRVDISNSRYSRNDIPEPTDSVVTGSRRAQVSPARSASLQFPELSNVEYGTEHGFPGASSSAAARKEDRSQSDPKPPVSDLSLPAAATDPERSPLKKRLFHKSASDVGTSMNLDLKRRSLLLSSQSDFTLSPSRRASLAVTLEDNSDRIRRNSVSILRPIQDRAQKGDASPSTERAVPVPKRKSSSKEHLLKVLDTGPQSPSSSSSIAAALEFFTWTHLSTTIPPEDLHATTVTRGELQITLPVCHVTKNGNTASLTTVEAIQQTLMHLHPNLQVLLASMTSPDDATAAGGAPEEGSAAAVPVPVSEVSSLPVTAASESSVAEPVSPSALEDASDEMAALQNTYKYTFGKRRRSSTRTAGVQEESRRSSINTCIRDMREQSSNYSKQLIGVQIVGHYADEETLKVVLAKSDAISCVITAMKAFPEKEELQCQACVSLLKMASASEANCVHICKNDGVAAIASTMRRYDDNLEVIRMTLSILGYMSTADCVTEELLRQCCHRDVLVAMSLDTAKQLMLIGGVHTIISMMKRYHDDKDILENGCRALGSFAVYDETCLDVAQAGATATVVETMKSNTGDESVNESGCWALACLTCTAATCEEFVTLGGLDVLLHTLEAFPKEELLQDYGVRTLCNLGGHETTLQDVSTVQVVKVFLSLCQNFPDSVETLEIVMICLAQLAATETEVHRCMLYDGGVRSVVSVMRSFLENRTIQGHGCRILGNMAVHENLRKAAEQQGASQAVISAMLNMEMFADIQLYGCMALMNLTADLMDNKMRVKNNGAVPTLLSTIRQFPGNPEVVLSALKTLGNLVDLEECCRQLLDDKGLAIIINIARDPKADDSIRSFAALVLAGLTALTDLPRGELVRIEETLVALQAALPHDPDLALSMCQGLHNLLKTESKKGQKQNVCLLTECTVGTVLSSIRAFPEEKELQMVGFGALSCICENFAKLRGVIVREGGVSDVTKAMTRFPTDDRLHAVGHIALAYLLPIDSKENPKDAAMVLEVIGTSMSQFVENEELQISGCRVLERCDITGMDDVLEALTHVRNAMRRHGDSDKILQAAAKVFKRLGGDDCDALVEKFVNTPTPISKVFWTTLRE</sequence>
<dbReference type="Pfam" id="PF23744">
    <property type="entry name" value="ARM_LRRK2"/>
    <property type="match status" value="1"/>
</dbReference>
<feature type="region of interest" description="Disordered" evidence="3">
    <location>
        <begin position="189"/>
        <end position="223"/>
    </location>
</feature>
<evidence type="ECO:0000313" key="5">
    <source>
        <dbReference type="EMBL" id="KAK7464574.1"/>
    </source>
</evidence>
<dbReference type="InterPro" id="IPR056597">
    <property type="entry name" value="ARM_LRRK2"/>
</dbReference>
<feature type="repeat" description="ARM" evidence="2">
    <location>
        <begin position="1324"/>
        <end position="1368"/>
    </location>
</feature>
<dbReference type="Gene3D" id="1.25.10.10">
    <property type="entry name" value="Leucine-rich Repeat Variant"/>
    <property type="match status" value="2"/>
</dbReference>
<keyword evidence="1" id="KW-0677">Repeat</keyword>
<dbReference type="SMART" id="SM00185">
    <property type="entry name" value="ARM"/>
    <property type="match status" value="8"/>
</dbReference>
<comment type="caution">
    <text evidence="5">The sequence shown here is derived from an EMBL/GenBank/DDBJ whole genome shotgun (WGS) entry which is preliminary data.</text>
</comment>
<protein>
    <recommendedName>
        <fullName evidence="4">LRRK2 ARM repeat domain-containing protein</fullName>
    </recommendedName>
</protein>
<dbReference type="EMBL" id="JACVVK020000585">
    <property type="protein sequence ID" value="KAK7464574.1"/>
    <property type="molecule type" value="Genomic_DNA"/>
</dbReference>
<dbReference type="Proteomes" id="UP001519460">
    <property type="component" value="Unassembled WGS sequence"/>
</dbReference>
<dbReference type="InterPro" id="IPR000225">
    <property type="entry name" value="Armadillo"/>
</dbReference>
<feature type="region of interest" description="Disordered" evidence="3">
    <location>
        <begin position="550"/>
        <end position="646"/>
    </location>
</feature>
<proteinExistence type="predicted"/>
<keyword evidence="6" id="KW-1185">Reference proteome</keyword>
<feature type="region of interest" description="Disordered" evidence="3">
    <location>
        <begin position="74"/>
        <end position="96"/>
    </location>
</feature>
<feature type="compositionally biased region" description="Basic and acidic residues" evidence="3">
    <location>
        <begin position="395"/>
        <end position="406"/>
    </location>
</feature>
<feature type="region of interest" description="Disordered" evidence="3">
    <location>
        <begin position="698"/>
        <end position="732"/>
    </location>
</feature>
<evidence type="ECO:0000256" key="1">
    <source>
        <dbReference type="ARBA" id="ARBA00022737"/>
    </source>
</evidence>